<accession>A0A9W4IX42</accession>
<protein>
    <submittedName>
        <fullName evidence="1">Uncharacterized protein</fullName>
    </submittedName>
</protein>
<gene>
    <name evidence="1" type="ORF">PSALAMII_LOCUS3538</name>
</gene>
<evidence type="ECO:0000313" key="2">
    <source>
        <dbReference type="Proteomes" id="UP001152649"/>
    </source>
</evidence>
<dbReference type="EMBL" id="CAJVPG010000122">
    <property type="protein sequence ID" value="CAG8357994.1"/>
    <property type="molecule type" value="Genomic_DNA"/>
</dbReference>
<dbReference type="OrthoDB" id="1725934at2759"/>
<dbReference type="Proteomes" id="UP001152649">
    <property type="component" value="Unassembled WGS sequence"/>
</dbReference>
<evidence type="ECO:0000313" key="1">
    <source>
        <dbReference type="EMBL" id="CAG8357994.1"/>
    </source>
</evidence>
<comment type="caution">
    <text evidence="1">The sequence shown here is derived from an EMBL/GenBank/DDBJ whole genome shotgun (WGS) entry which is preliminary data.</text>
</comment>
<proteinExistence type="predicted"/>
<sequence>MGYVTTLGQMVLPSASDVKGSVVIISECVEIPLTASHLQHIPIQHTVVVL</sequence>
<name>A0A9W4IX42_9EURO</name>
<reference evidence="1" key="1">
    <citation type="submission" date="2021-07" db="EMBL/GenBank/DDBJ databases">
        <authorList>
            <person name="Branca A.L. A."/>
        </authorList>
    </citation>
    <scope>NUCLEOTIDE SEQUENCE</scope>
</reference>
<dbReference type="AlphaFoldDB" id="A0A9W4IX42"/>
<organism evidence="1 2">
    <name type="scientific">Penicillium salamii</name>
    <dbReference type="NCBI Taxonomy" id="1612424"/>
    <lineage>
        <taxon>Eukaryota</taxon>
        <taxon>Fungi</taxon>
        <taxon>Dikarya</taxon>
        <taxon>Ascomycota</taxon>
        <taxon>Pezizomycotina</taxon>
        <taxon>Eurotiomycetes</taxon>
        <taxon>Eurotiomycetidae</taxon>
        <taxon>Eurotiales</taxon>
        <taxon>Aspergillaceae</taxon>
        <taxon>Penicillium</taxon>
    </lineage>
</organism>
<keyword evidence="2" id="KW-1185">Reference proteome</keyword>